<feature type="transmembrane region" description="Helical" evidence="8">
    <location>
        <begin position="277"/>
        <end position="297"/>
    </location>
</feature>
<feature type="transmembrane region" description="Helical" evidence="8">
    <location>
        <begin position="303"/>
        <end position="326"/>
    </location>
</feature>
<organism evidence="10 11">
    <name type="scientific">Aquibium oceanicum</name>
    <dbReference type="NCBI Taxonomy" id="1670800"/>
    <lineage>
        <taxon>Bacteria</taxon>
        <taxon>Pseudomonadati</taxon>
        <taxon>Pseudomonadota</taxon>
        <taxon>Alphaproteobacteria</taxon>
        <taxon>Hyphomicrobiales</taxon>
        <taxon>Phyllobacteriaceae</taxon>
        <taxon>Aquibium</taxon>
    </lineage>
</organism>
<dbReference type="Pfam" id="PF12832">
    <property type="entry name" value="MFS_1_like"/>
    <property type="match status" value="1"/>
</dbReference>
<dbReference type="InterPro" id="IPR036259">
    <property type="entry name" value="MFS_trans_sf"/>
</dbReference>
<dbReference type="PANTHER" id="PTHR23522">
    <property type="entry name" value="BLL5896 PROTEIN"/>
    <property type="match status" value="1"/>
</dbReference>
<dbReference type="EMBL" id="CP018171">
    <property type="protein sequence ID" value="APH74577.1"/>
    <property type="molecule type" value="Genomic_DNA"/>
</dbReference>
<evidence type="ECO:0000256" key="1">
    <source>
        <dbReference type="ARBA" id="ARBA00004429"/>
    </source>
</evidence>
<proteinExistence type="predicted"/>
<feature type="domain" description="Major facilitator superfamily associated" evidence="9">
    <location>
        <begin position="22"/>
        <end position="372"/>
    </location>
</feature>
<feature type="transmembrane region" description="Helical" evidence="8">
    <location>
        <begin position="107"/>
        <end position="125"/>
    </location>
</feature>
<sequence>MSLPPLTPEQSVKPPHFEARMSLLFAAIFVPMGFHLPYFPLWLEERGFDAAQVGLILSAPIFVRLMAVPAITAFADRAPDRAYVLIALAAAALVASLGYFLPVGPVFVLSISLILSVVWSPHSPLADSLALSGVRRYGSDYSRLRIWGTASFLAANLAGGAVLARFDAGVFPWLFSGGLAGIVVAALFAPRLGRPRRPSQLPTDLPDARRVLSDPYFLTIAFGCGSVIASHGFFYAFGSIYWKSLGIASDTVGFLWALMVLAEMFLFFVFRRLFSGFGVPAILAVCAGAAVVRWVAMPLVWPLGLGLAGFGVVQALHAFSTGLTMLGLQKMIAETIPEERTGAAQGIAFAANSGGMAVVTLASGPLYAYAGAVGFLAMAALSSVGLVLALAAYRLTPEGGRGR</sequence>
<keyword evidence="6 8" id="KW-1133">Transmembrane helix</keyword>
<dbReference type="PIRSF" id="PIRSF004925">
    <property type="entry name" value="HcaT"/>
    <property type="match status" value="1"/>
</dbReference>
<dbReference type="SUPFAM" id="SSF103473">
    <property type="entry name" value="MFS general substrate transporter"/>
    <property type="match status" value="1"/>
</dbReference>
<dbReference type="InterPro" id="IPR024989">
    <property type="entry name" value="MFS_assoc_dom"/>
</dbReference>
<evidence type="ECO:0000256" key="8">
    <source>
        <dbReference type="SAM" id="Phobius"/>
    </source>
</evidence>
<dbReference type="OrthoDB" id="9150135at2"/>
<keyword evidence="2" id="KW-0813">Transport</keyword>
<feature type="transmembrane region" description="Helical" evidence="8">
    <location>
        <begin position="253"/>
        <end position="270"/>
    </location>
</feature>
<feature type="transmembrane region" description="Helical" evidence="8">
    <location>
        <begin position="216"/>
        <end position="241"/>
    </location>
</feature>
<keyword evidence="7 8" id="KW-0472">Membrane</keyword>
<feature type="transmembrane region" description="Helical" evidence="8">
    <location>
        <begin position="21"/>
        <end position="43"/>
    </location>
</feature>
<dbReference type="GO" id="GO:0030395">
    <property type="term" value="F:lactose binding"/>
    <property type="evidence" value="ECO:0007669"/>
    <property type="project" value="TreeGrafter"/>
</dbReference>
<dbReference type="KEGG" id="meso:BSQ44_12665"/>
<dbReference type="GO" id="GO:0015528">
    <property type="term" value="F:lactose:proton symporter activity"/>
    <property type="evidence" value="ECO:0007669"/>
    <property type="project" value="TreeGrafter"/>
</dbReference>
<keyword evidence="5 8" id="KW-0812">Transmembrane</keyword>
<evidence type="ECO:0000256" key="5">
    <source>
        <dbReference type="ARBA" id="ARBA00022692"/>
    </source>
</evidence>
<name>A0A1L3SYT0_9HYPH</name>
<gene>
    <name evidence="10" type="ORF">BSQ44_12665</name>
</gene>
<evidence type="ECO:0000313" key="10">
    <source>
        <dbReference type="EMBL" id="APH74577.1"/>
    </source>
</evidence>
<keyword evidence="11" id="KW-1185">Reference proteome</keyword>
<evidence type="ECO:0000256" key="4">
    <source>
        <dbReference type="ARBA" id="ARBA00022519"/>
    </source>
</evidence>
<comment type="subcellular location">
    <subcellularLocation>
        <location evidence="1">Cell inner membrane</location>
        <topology evidence="1">Multi-pass membrane protein</topology>
    </subcellularLocation>
</comment>
<protein>
    <submittedName>
        <fullName evidence="10">MFS transporter</fullName>
    </submittedName>
</protein>
<keyword evidence="3" id="KW-1003">Cell membrane</keyword>
<feature type="transmembrane region" description="Helical" evidence="8">
    <location>
        <begin position="170"/>
        <end position="189"/>
    </location>
</feature>
<feature type="transmembrane region" description="Helical" evidence="8">
    <location>
        <begin position="373"/>
        <end position="393"/>
    </location>
</feature>
<dbReference type="RefSeq" id="WP_072608035.1">
    <property type="nucleotide sequence ID" value="NZ_CP018171.1"/>
</dbReference>
<evidence type="ECO:0000313" key="11">
    <source>
        <dbReference type="Proteomes" id="UP000182840"/>
    </source>
</evidence>
<dbReference type="AlphaFoldDB" id="A0A1L3SYT0"/>
<keyword evidence="4" id="KW-0997">Cell inner membrane</keyword>
<feature type="transmembrane region" description="Helical" evidence="8">
    <location>
        <begin position="146"/>
        <end position="164"/>
    </location>
</feature>
<dbReference type="Proteomes" id="UP000182840">
    <property type="component" value="Chromosome"/>
</dbReference>
<dbReference type="GO" id="GO:0005886">
    <property type="term" value="C:plasma membrane"/>
    <property type="evidence" value="ECO:0007669"/>
    <property type="project" value="UniProtKB-SubCell"/>
</dbReference>
<feature type="transmembrane region" description="Helical" evidence="8">
    <location>
        <begin position="55"/>
        <end position="75"/>
    </location>
</feature>
<evidence type="ECO:0000259" key="9">
    <source>
        <dbReference type="Pfam" id="PF12832"/>
    </source>
</evidence>
<evidence type="ECO:0000256" key="7">
    <source>
        <dbReference type="ARBA" id="ARBA00023136"/>
    </source>
</evidence>
<dbReference type="STRING" id="1670800.BSQ44_12665"/>
<reference evidence="11" key="1">
    <citation type="submission" date="2016-11" db="EMBL/GenBank/DDBJ databases">
        <title>Mesorhizobium oceanicum sp. nov., isolated from deep seawater in South China Sea.</title>
        <authorList>
            <person name="Fu G.-Y."/>
        </authorList>
    </citation>
    <scope>NUCLEOTIDE SEQUENCE [LARGE SCALE GENOMIC DNA]</scope>
    <source>
        <strain evidence="11">B7</strain>
    </source>
</reference>
<feature type="transmembrane region" description="Helical" evidence="8">
    <location>
        <begin position="347"/>
        <end position="367"/>
    </location>
</feature>
<dbReference type="NCBIfam" id="NF037955">
    <property type="entry name" value="mfs"/>
    <property type="match status" value="1"/>
</dbReference>
<evidence type="ECO:0000256" key="2">
    <source>
        <dbReference type="ARBA" id="ARBA00022448"/>
    </source>
</evidence>
<dbReference type="PANTHER" id="PTHR23522:SF10">
    <property type="entry name" value="3-PHENYLPROPIONIC ACID TRANSPORTER-RELATED"/>
    <property type="match status" value="1"/>
</dbReference>
<dbReference type="InterPro" id="IPR026032">
    <property type="entry name" value="HcaT-like"/>
</dbReference>
<feature type="transmembrane region" description="Helical" evidence="8">
    <location>
        <begin position="82"/>
        <end position="101"/>
    </location>
</feature>
<evidence type="ECO:0000256" key="6">
    <source>
        <dbReference type="ARBA" id="ARBA00022989"/>
    </source>
</evidence>
<evidence type="ECO:0000256" key="3">
    <source>
        <dbReference type="ARBA" id="ARBA00022475"/>
    </source>
</evidence>
<dbReference type="Gene3D" id="1.20.1250.20">
    <property type="entry name" value="MFS general substrate transporter like domains"/>
    <property type="match status" value="2"/>
</dbReference>
<accession>A0A1L3SYT0</accession>